<dbReference type="GO" id="GO:0008924">
    <property type="term" value="F:L-malate dehydrogenase (quinone) activity"/>
    <property type="evidence" value="ECO:0007669"/>
    <property type="project" value="UniProtKB-UniRule"/>
</dbReference>
<evidence type="ECO:0000256" key="4">
    <source>
        <dbReference type="ARBA" id="ARBA00022532"/>
    </source>
</evidence>
<organism evidence="9 10">
    <name type="scientific">Lentibacillus persicus</name>
    <dbReference type="NCBI Taxonomy" id="640948"/>
    <lineage>
        <taxon>Bacteria</taxon>
        <taxon>Bacillati</taxon>
        <taxon>Bacillota</taxon>
        <taxon>Bacilli</taxon>
        <taxon>Bacillales</taxon>
        <taxon>Bacillaceae</taxon>
        <taxon>Lentibacillus</taxon>
    </lineage>
</organism>
<dbReference type="NCBIfam" id="NF003611">
    <property type="entry name" value="PRK05257.3-2"/>
    <property type="match status" value="1"/>
</dbReference>
<keyword evidence="5 8" id="KW-0285">Flavoprotein</keyword>
<keyword evidence="10" id="KW-1185">Reference proteome</keyword>
<comment type="catalytic activity">
    <reaction evidence="1 8">
        <text>(S)-malate + a quinone = a quinol + oxaloacetate</text>
        <dbReference type="Rhea" id="RHEA:46012"/>
        <dbReference type="ChEBI" id="CHEBI:15589"/>
        <dbReference type="ChEBI" id="CHEBI:16452"/>
        <dbReference type="ChEBI" id="CHEBI:24646"/>
        <dbReference type="ChEBI" id="CHEBI:132124"/>
        <dbReference type="EC" id="1.1.5.4"/>
    </reaction>
</comment>
<keyword evidence="6 8" id="KW-0274">FAD</keyword>
<reference evidence="10" key="1">
    <citation type="submission" date="2016-10" db="EMBL/GenBank/DDBJ databases">
        <authorList>
            <person name="Varghese N."/>
            <person name="Submissions S."/>
        </authorList>
    </citation>
    <scope>NUCLEOTIDE SEQUENCE [LARGE SCALE GENOMIC DNA]</scope>
    <source>
        <strain evidence="10">DSM 22530</strain>
    </source>
</reference>
<evidence type="ECO:0000313" key="10">
    <source>
        <dbReference type="Proteomes" id="UP000199474"/>
    </source>
</evidence>
<name>A0A1I1W2W4_9BACI</name>
<evidence type="ECO:0000256" key="3">
    <source>
        <dbReference type="ARBA" id="ARBA00005012"/>
    </source>
</evidence>
<dbReference type="UniPathway" id="UPA00223">
    <property type="reaction ID" value="UER01008"/>
</dbReference>
<sequence>MSHESSTSDVVLIGAGIMSATLGVLLKELAPDWKMTVFEQLDVAGGESSNEKNNSGTGHAALCELNYTVEQPDGSIDISKAVRINERFQLSRQLWAYLANRDLIEKPRHFITGLPHMSFVKGEENVAFLKKRFETMAGHPLFKDMVFSDDPEQLKEWFPLIMNNRAANEPVAGTRFDDGTDVNYGELTRTMIDYLEREDVNIHYEHNVLDVKQTDDGMWKLKVRDKNGAIGTHKARFVFIGSGGGSLSLLQKTGIPEAKHIGGFPISGQYLECKNPEVIEQHYAKVYGKNPPGAPLIVVPHLDTRFIDGKQTLIFGPFAGFSPKFLKTGSNKDLFASIKPDNMTTMLAAGAKNIPLMQYLIQQLRLTKEERMNELREYFPDAKDEDWELKIAGQRVQVIKDTPDGKGTIQFSDTEVVHSHDRSLAALLGGSPGASTSVSDMVELIETCFPHKLDEWKPKLKEMMPSYGEKISDNPELINAIQSSTMKALELGDRGT</sequence>
<dbReference type="NCBIfam" id="NF003604">
    <property type="entry name" value="PRK05257.1-3"/>
    <property type="match status" value="1"/>
</dbReference>
<dbReference type="GO" id="GO:0047545">
    <property type="term" value="F:(S)-2-hydroxyglutarate dehydrogenase activity"/>
    <property type="evidence" value="ECO:0007669"/>
    <property type="project" value="TreeGrafter"/>
</dbReference>
<evidence type="ECO:0000256" key="7">
    <source>
        <dbReference type="ARBA" id="ARBA00023002"/>
    </source>
</evidence>
<dbReference type="PANTHER" id="PTHR43104:SF2">
    <property type="entry name" value="L-2-HYDROXYGLUTARATE DEHYDROGENASE, MITOCHONDRIAL"/>
    <property type="match status" value="1"/>
</dbReference>
<dbReference type="AlphaFoldDB" id="A0A1I1W2W4"/>
<evidence type="ECO:0000256" key="8">
    <source>
        <dbReference type="HAMAP-Rule" id="MF_00212"/>
    </source>
</evidence>
<evidence type="ECO:0000256" key="1">
    <source>
        <dbReference type="ARBA" id="ARBA00001139"/>
    </source>
</evidence>
<dbReference type="RefSeq" id="WP_090084448.1">
    <property type="nucleotide sequence ID" value="NZ_FOMR01000005.1"/>
</dbReference>
<dbReference type="HAMAP" id="MF_00212">
    <property type="entry name" value="MQO"/>
    <property type="match status" value="1"/>
</dbReference>
<evidence type="ECO:0000256" key="2">
    <source>
        <dbReference type="ARBA" id="ARBA00001974"/>
    </source>
</evidence>
<dbReference type="NCBIfam" id="TIGR01320">
    <property type="entry name" value="mal_quin_oxido"/>
    <property type="match status" value="1"/>
</dbReference>
<proteinExistence type="inferred from homology"/>
<dbReference type="EC" id="1.1.5.4" evidence="8"/>
<comment type="similarity">
    <text evidence="8">Belongs to the MQO family.</text>
</comment>
<dbReference type="Gene3D" id="3.30.9.10">
    <property type="entry name" value="D-Amino Acid Oxidase, subunit A, domain 2"/>
    <property type="match status" value="1"/>
</dbReference>
<dbReference type="Proteomes" id="UP000199474">
    <property type="component" value="Unassembled WGS sequence"/>
</dbReference>
<gene>
    <name evidence="8" type="primary">mqo</name>
    <name evidence="9" type="ORF">SAMN05216238_105182</name>
</gene>
<dbReference type="NCBIfam" id="NF003606">
    <property type="entry name" value="PRK05257.2-1"/>
    <property type="match status" value="1"/>
</dbReference>
<dbReference type="EMBL" id="FOMR01000005">
    <property type="protein sequence ID" value="SFD89487.1"/>
    <property type="molecule type" value="Genomic_DNA"/>
</dbReference>
<dbReference type="GO" id="GO:0006099">
    <property type="term" value="P:tricarboxylic acid cycle"/>
    <property type="evidence" value="ECO:0007669"/>
    <property type="project" value="UniProtKB-UniRule"/>
</dbReference>
<dbReference type="PANTHER" id="PTHR43104">
    <property type="entry name" value="L-2-HYDROXYGLUTARATE DEHYDROGENASE, MITOCHONDRIAL"/>
    <property type="match status" value="1"/>
</dbReference>
<dbReference type="OrthoDB" id="2954873at2"/>
<dbReference type="InterPro" id="IPR006231">
    <property type="entry name" value="MQO"/>
</dbReference>
<protein>
    <recommendedName>
        <fullName evidence="8">Probable malate:quinone oxidoreductase</fullName>
        <ecNumber evidence="8">1.1.5.4</ecNumber>
    </recommendedName>
    <alternativeName>
        <fullName evidence="8">MQO</fullName>
    </alternativeName>
    <alternativeName>
        <fullName evidence="8">Malate dehydrogenase [quinone]</fullName>
    </alternativeName>
</protein>
<keyword evidence="4 8" id="KW-0816">Tricarboxylic acid cycle</keyword>
<evidence type="ECO:0000256" key="5">
    <source>
        <dbReference type="ARBA" id="ARBA00022630"/>
    </source>
</evidence>
<accession>A0A1I1W2W4</accession>
<comment type="cofactor">
    <cofactor evidence="2 8">
        <name>FAD</name>
        <dbReference type="ChEBI" id="CHEBI:57692"/>
    </cofactor>
</comment>
<evidence type="ECO:0000313" key="9">
    <source>
        <dbReference type="EMBL" id="SFD89487.1"/>
    </source>
</evidence>
<dbReference type="SUPFAM" id="SSF51905">
    <property type="entry name" value="FAD/NAD(P)-binding domain"/>
    <property type="match status" value="1"/>
</dbReference>
<dbReference type="STRING" id="640948.SAMN05216238_105182"/>
<dbReference type="Gene3D" id="3.50.50.60">
    <property type="entry name" value="FAD/NAD(P)-binding domain"/>
    <property type="match status" value="1"/>
</dbReference>
<dbReference type="Pfam" id="PF06039">
    <property type="entry name" value="Mqo"/>
    <property type="match status" value="1"/>
</dbReference>
<evidence type="ECO:0000256" key="6">
    <source>
        <dbReference type="ARBA" id="ARBA00022827"/>
    </source>
</evidence>
<dbReference type="InterPro" id="IPR036188">
    <property type="entry name" value="FAD/NAD-bd_sf"/>
</dbReference>
<comment type="pathway">
    <text evidence="3 8">Carbohydrate metabolism; tricarboxylic acid cycle; oxaloacetate from (S)-malate (quinone route): step 1/1.</text>
</comment>
<keyword evidence="7 8" id="KW-0560">Oxidoreductase</keyword>
<dbReference type="NCBIfam" id="NF009875">
    <property type="entry name" value="PRK13339.1"/>
    <property type="match status" value="1"/>
</dbReference>